<dbReference type="AlphaFoldDB" id="A0A1I2Q039"/>
<name>A0A1I2Q039_9BACI</name>
<keyword evidence="4" id="KW-1185">Reference proteome</keyword>
<keyword evidence="1" id="KW-1133">Transmembrane helix</keyword>
<proteinExistence type="predicted"/>
<dbReference type="Pfam" id="PF13273">
    <property type="entry name" value="DUF4064"/>
    <property type="match status" value="1"/>
</dbReference>
<dbReference type="RefSeq" id="WP_089752719.1">
    <property type="nucleotide sequence ID" value="NZ_FOOG01000027.1"/>
</dbReference>
<keyword evidence="1" id="KW-0812">Transmembrane</keyword>
<feature type="domain" description="DUF4064" evidence="2">
    <location>
        <begin position="2"/>
        <end position="112"/>
    </location>
</feature>
<dbReference type="OrthoDB" id="2357232at2"/>
<dbReference type="InterPro" id="IPR025273">
    <property type="entry name" value="DUF4064"/>
</dbReference>
<feature type="transmembrane region" description="Helical" evidence="1">
    <location>
        <begin position="101"/>
        <end position="134"/>
    </location>
</feature>
<evidence type="ECO:0000256" key="1">
    <source>
        <dbReference type="SAM" id="Phobius"/>
    </source>
</evidence>
<reference evidence="4" key="1">
    <citation type="submission" date="2016-10" db="EMBL/GenBank/DDBJ databases">
        <authorList>
            <person name="Varghese N."/>
            <person name="Submissions S."/>
        </authorList>
    </citation>
    <scope>NUCLEOTIDE SEQUENCE [LARGE SCALE GENOMIC DNA]</scope>
    <source>
        <strain evidence="4">FP5</strain>
    </source>
</reference>
<dbReference type="Proteomes" id="UP000198897">
    <property type="component" value="Unassembled WGS sequence"/>
</dbReference>
<evidence type="ECO:0000259" key="2">
    <source>
        <dbReference type="Pfam" id="PF13273"/>
    </source>
</evidence>
<protein>
    <recommendedName>
        <fullName evidence="2">DUF4064 domain-containing protein</fullName>
    </recommendedName>
</protein>
<feature type="transmembrane region" description="Helical" evidence="1">
    <location>
        <begin position="7"/>
        <end position="28"/>
    </location>
</feature>
<dbReference type="EMBL" id="FOOG01000027">
    <property type="protein sequence ID" value="SFG19001.1"/>
    <property type="molecule type" value="Genomic_DNA"/>
</dbReference>
<feature type="transmembrane region" description="Helical" evidence="1">
    <location>
        <begin position="68"/>
        <end position="89"/>
    </location>
</feature>
<accession>A0A1I2Q039</accession>
<sequence length="148" mass="15731">MKRTAEIVLTVIGIVLYGLPILLSGIFLSNKDNPQFRQELENIMNSSQEMEGSGTINVNQMLDAMGTFTLVVMIAALVAIALGILSIVFLKGDKKPKAAGIILIVTAIIMTFGTVGLGIFAGVAYLIAGIVALVRKSKKPTDSSIESY</sequence>
<organism evidence="3 4">
    <name type="scientific">Halobacillus alkaliphilus</name>
    <dbReference type="NCBI Taxonomy" id="396056"/>
    <lineage>
        <taxon>Bacteria</taxon>
        <taxon>Bacillati</taxon>
        <taxon>Bacillota</taxon>
        <taxon>Bacilli</taxon>
        <taxon>Bacillales</taxon>
        <taxon>Bacillaceae</taxon>
        <taxon>Halobacillus</taxon>
    </lineage>
</organism>
<evidence type="ECO:0000313" key="3">
    <source>
        <dbReference type="EMBL" id="SFG19001.1"/>
    </source>
</evidence>
<keyword evidence="1" id="KW-0472">Membrane</keyword>
<evidence type="ECO:0000313" key="4">
    <source>
        <dbReference type="Proteomes" id="UP000198897"/>
    </source>
</evidence>
<gene>
    <name evidence="3" type="ORF">SAMN05216353_12733</name>
</gene>